<feature type="binding site" evidence="6">
    <location>
        <position position="157"/>
    </location>
    <ligand>
        <name>FMN</name>
        <dbReference type="ChEBI" id="CHEBI:58210"/>
    </ligand>
</feature>
<dbReference type="EMBL" id="JNVU01000009">
    <property type="protein sequence ID" value="KEI45765.1"/>
    <property type="molecule type" value="Genomic_DNA"/>
</dbReference>
<dbReference type="SUPFAM" id="SSF51679">
    <property type="entry name" value="Bacterial luciferase-like"/>
    <property type="match status" value="1"/>
</dbReference>
<evidence type="ECO:0000256" key="7">
    <source>
        <dbReference type="SAM" id="MobiDB-lite"/>
    </source>
</evidence>
<keyword evidence="3" id="KW-0560">Oxidoreductase</keyword>
<feature type="region of interest" description="Disordered" evidence="7">
    <location>
        <begin position="423"/>
        <end position="463"/>
    </location>
</feature>
<evidence type="ECO:0000259" key="8">
    <source>
        <dbReference type="Pfam" id="PF00296"/>
    </source>
</evidence>
<feature type="binding site" evidence="6">
    <location>
        <position position="229"/>
    </location>
    <ligand>
        <name>FMN</name>
        <dbReference type="ChEBI" id="CHEBI:58210"/>
    </ligand>
</feature>
<dbReference type="GO" id="GO:0004497">
    <property type="term" value="F:monooxygenase activity"/>
    <property type="evidence" value="ECO:0007669"/>
    <property type="project" value="UniProtKB-KW"/>
</dbReference>
<dbReference type="RefSeq" id="WP_037342673.1">
    <property type="nucleotide sequence ID" value="NZ_JNVU01000009.1"/>
</dbReference>
<evidence type="ECO:0000256" key="2">
    <source>
        <dbReference type="ARBA" id="ARBA00022643"/>
    </source>
</evidence>
<dbReference type="PANTHER" id="PTHR30011:SF16">
    <property type="entry name" value="C2H2 FINGER DOMAIN TRANSCRIPTION FACTOR (EUROFUNG)-RELATED"/>
    <property type="match status" value="1"/>
</dbReference>
<dbReference type="Pfam" id="PF00296">
    <property type="entry name" value="Bac_luciferase"/>
    <property type="match status" value="1"/>
</dbReference>
<gene>
    <name evidence="9" type="ORF">GU90_02420</name>
</gene>
<evidence type="ECO:0000256" key="3">
    <source>
        <dbReference type="ARBA" id="ARBA00023002"/>
    </source>
</evidence>
<keyword evidence="10" id="KW-1185">Reference proteome</keyword>
<evidence type="ECO:0000256" key="5">
    <source>
        <dbReference type="ARBA" id="ARBA00033748"/>
    </source>
</evidence>
<evidence type="ECO:0000256" key="1">
    <source>
        <dbReference type="ARBA" id="ARBA00022630"/>
    </source>
</evidence>
<dbReference type="CDD" id="cd01095">
    <property type="entry name" value="Nitrilotriacetate_monoxgenase"/>
    <property type="match status" value="1"/>
</dbReference>
<dbReference type="GO" id="GO:0016705">
    <property type="term" value="F:oxidoreductase activity, acting on paired donors, with incorporation or reduction of molecular oxygen"/>
    <property type="evidence" value="ECO:0007669"/>
    <property type="project" value="InterPro"/>
</dbReference>
<protein>
    <submittedName>
        <fullName evidence="9">5,10-methylene tetrahydromethanopterin reductase</fullName>
    </submittedName>
</protein>
<evidence type="ECO:0000256" key="4">
    <source>
        <dbReference type="ARBA" id="ARBA00023033"/>
    </source>
</evidence>
<feature type="domain" description="Luciferase-like" evidence="8">
    <location>
        <begin position="28"/>
        <end position="386"/>
    </location>
</feature>
<organism evidence="9 10">
    <name type="scientific">Saccharopolyspora rectivirgula</name>
    <dbReference type="NCBI Taxonomy" id="28042"/>
    <lineage>
        <taxon>Bacteria</taxon>
        <taxon>Bacillati</taxon>
        <taxon>Actinomycetota</taxon>
        <taxon>Actinomycetes</taxon>
        <taxon>Pseudonocardiales</taxon>
        <taxon>Pseudonocardiaceae</taxon>
        <taxon>Saccharopolyspora</taxon>
    </lineage>
</organism>
<dbReference type="PANTHER" id="PTHR30011">
    <property type="entry name" value="ALKANESULFONATE MONOOXYGENASE-RELATED"/>
    <property type="match status" value="1"/>
</dbReference>
<sequence length="463" mass="51234">MSRIYLNAFDMACVGHQAAGLWRHPEDQSHRYTDLEHWIQLARTLEEGGFDALFLADVLGVYDVFQRSRDAAVVDAAQFPVNDPVIPISAMAAATETLGFGVTISLTYEQPYALTRRLTTLDHLTKGRVAWNIVTSYLDSAARNMGLKKQIPHDQRYEIAEEYLEVCYKLWEASWEDDAVRRDAEAGIYTDPAKVHDINHEGEYFTVPGPFLCEPSPQRTPVLFQAGTSPRGVQFAAKHAEAVFVSGPTTKIVRGSVDKLRAAVAEQGRDPRSVKVFAMLTPVVAETGEQAREKLRDYQRLVSVPGAFALFGGWTGVDLAEFEPDEPLRYVESDANRSALASFTTADPDRTWTPRELGRWIGLGGRGPVVTGSPSEVADELERWVEEADVDGFNLAYVTNPGTFVDFARLVTPELRKRGLIPEGSERGTLRERLGGKGPRLAEEHPGARYRRAAAVDGARSAN</sequence>
<evidence type="ECO:0000256" key="6">
    <source>
        <dbReference type="PIRSR" id="PIRSR000337-1"/>
    </source>
</evidence>
<dbReference type="Proteomes" id="UP000031419">
    <property type="component" value="Unassembled WGS sequence"/>
</dbReference>
<evidence type="ECO:0000313" key="10">
    <source>
        <dbReference type="Proteomes" id="UP000031419"/>
    </source>
</evidence>
<dbReference type="InterPro" id="IPR011251">
    <property type="entry name" value="Luciferase-like_dom"/>
</dbReference>
<keyword evidence="4" id="KW-0503">Monooxygenase</keyword>
<dbReference type="NCBIfam" id="TIGR03860">
    <property type="entry name" value="FMN_nitrolo"/>
    <property type="match status" value="1"/>
</dbReference>
<keyword evidence="1 6" id="KW-0285">Flavoprotein</keyword>
<evidence type="ECO:0000313" key="9">
    <source>
        <dbReference type="EMBL" id="KEI45765.1"/>
    </source>
</evidence>
<keyword evidence="2 6" id="KW-0288">FMN</keyword>
<dbReference type="PIRSF" id="PIRSF000337">
    <property type="entry name" value="NTA_MOA"/>
    <property type="match status" value="1"/>
</dbReference>
<dbReference type="Gene3D" id="3.20.20.30">
    <property type="entry name" value="Luciferase-like domain"/>
    <property type="match status" value="1"/>
</dbReference>
<comment type="similarity">
    <text evidence="5">Belongs to the NtaA/SnaA/DszA monooxygenase family.</text>
</comment>
<reference evidence="9 10" key="1">
    <citation type="submission" date="2014-06" db="EMBL/GenBank/DDBJ databases">
        <title>Saccharopolyspora rectivirgula DSM-43113 Genome sequencing.</title>
        <authorList>
            <person name="Barrera C."/>
            <person name="Millon L."/>
            <person name="Rognon B."/>
            <person name="Zaugg C."/>
            <person name="Monod M."/>
        </authorList>
    </citation>
    <scope>NUCLEOTIDE SEQUENCE [LARGE SCALE GENOMIC DNA]</scope>
    <source>
        <strain evidence="9 10">DSM 43113</strain>
    </source>
</reference>
<proteinExistence type="inferred from homology"/>
<dbReference type="InterPro" id="IPR016215">
    <property type="entry name" value="NTA_MOA"/>
</dbReference>
<feature type="compositionally biased region" description="Basic and acidic residues" evidence="7">
    <location>
        <begin position="424"/>
        <end position="447"/>
    </location>
</feature>
<dbReference type="InterPro" id="IPR051260">
    <property type="entry name" value="Diverse_substr_monoxygenases"/>
</dbReference>
<dbReference type="eggNOG" id="COG2141">
    <property type="taxonomic scope" value="Bacteria"/>
</dbReference>
<feature type="binding site" evidence="6">
    <location>
        <position position="103"/>
    </location>
    <ligand>
        <name>FMN</name>
        <dbReference type="ChEBI" id="CHEBI:58210"/>
    </ligand>
</feature>
<dbReference type="OrthoDB" id="9135350at2"/>
<comment type="caution">
    <text evidence="9">The sequence shown here is derived from an EMBL/GenBank/DDBJ whole genome shotgun (WGS) entry which is preliminary data.</text>
</comment>
<accession>A0A073B2C5</accession>
<feature type="binding site" evidence="6">
    <location>
        <position position="153"/>
    </location>
    <ligand>
        <name>FMN</name>
        <dbReference type="ChEBI" id="CHEBI:58210"/>
    </ligand>
</feature>
<feature type="binding site" evidence="6">
    <location>
        <position position="57"/>
    </location>
    <ligand>
        <name>FMN</name>
        <dbReference type="ChEBI" id="CHEBI:58210"/>
    </ligand>
</feature>
<dbReference type="STRING" id="28042.GU90_02420"/>
<dbReference type="InterPro" id="IPR036661">
    <property type="entry name" value="Luciferase-like_sf"/>
</dbReference>
<dbReference type="AlphaFoldDB" id="A0A073B2C5"/>
<name>A0A073B2C5_9PSEU</name>